<sequence length="48" mass="5719">MYTAVVLKRLLLLANEIVLLIYNFLEQGVKVSFRYYCSHDPCVFDYEK</sequence>
<comment type="caution">
    <text evidence="1">The sequence shown here is derived from an EMBL/GenBank/DDBJ whole genome shotgun (WGS) entry which is preliminary data.</text>
</comment>
<dbReference type="EMBL" id="BQKE01000001">
    <property type="protein sequence ID" value="GJM61869.1"/>
    <property type="molecule type" value="Genomic_DNA"/>
</dbReference>
<organism evidence="1 2">
    <name type="scientific">Persicobacter diffluens</name>
    <dbReference type="NCBI Taxonomy" id="981"/>
    <lineage>
        <taxon>Bacteria</taxon>
        <taxon>Pseudomonadati</taxon>
        <taxon>Bacteroidota</taxon>
        <taxon>Cytophagia</taxon>
        <taxon>Cytophagales</taxon>
        <taxon>Persicobacteraceae</taxon>
        <taxon>Persicobacter</taxon>
    </lineage>
</organism>
<dbReference type="Proteomes" id="UP001310022">
    <property type="component" value="Unassembled WGS sequence"/>
</dbReference>
<evidence type="ECO:0000313" key="1">
    <source>
        <dbReference type="EMBL" id="GJM61869.1"/>
    </source>
</evidence>
<dbReference type="AlphaFoldDB" id="A0AAN5AKB7"/>
<protein>
    <submittedName>
        <fullName evidence="1">Uncharacterized protein</fullName>
    </submittedName>
</protein>
<proteinExistence type="predicted"/>
<reference evidence="1 2" key="1">
    <citation type="submission" date="2021-12" db="EMBL/GenBank/DDBJ databases">
        <title>Genome sequencing of bacteria with rrn-lacking chromosome and rrn-plasmid.</title>
        <authorList>
            <person name="Anda M."/>
            <person name="Iwasaki W."/>
        </authorList>
    </citation>
    <scope>NUCLEOTIDE SEQUENCE [LARGE SCALE GENOMIC DNA]</scope>
    <source>
        <strain evidence="1 2">NBRC 15940</strain>
    </source>
</reference>
<name>A0AAN5AKB7_9BACT</name>
<gene>
    <name evidence="1" type="ORF">PEDI_24210</name>
</gene>
<keyword evidence="2" id="KW-1185">Reference proteome</keyword>
<evidence type="ECO:0000313" key="2">
    <source>
        <dbReference type="Proteomes" id="UP001310022"/>
    </source>
</evidence>
<accession>A0AAN5AKB7</accession>